<keyword evidence="1" id="KW-0862">Zinc</keyword>
<feature type="region of interest" description="Disordered" evidence="2">
    <location>
        <begin position="2210"/>
        <end position="2285"/>
    </location>
</feature>
<dbReference type="InterPro" id="IPR012337">
    <property type="entry name" value="RNaseH-like_sf"/>
</dbReference>
<dbReference type="InterPro" id="IPR001878">
    <property type="entry name" value="Znf_CCHC"/>
</dbReference>
<feature type="region of interest" description="Disordered" evidence="2">
    <location>
        <begin position="2306"/>
        <end position="2349"/>
    </location>
</feature>
<feature type="compositionally biased region" description="Basic and acidic residues" evidence="2">
    <location>
        <begin position="2306"/>
        <end position="2316"/>
    </location>
</feature>
<dbReference type="InterPro" id="IPR036869">
    <property type="entry name" value="J_dom_sf"/>
</dbReference>
<feature type="compositionally biased region" description="Polar residues" evidence="2">
    <location>
        <begin position="1408"/>
        <end position="1418"/>
    </location>
</feature>
<dbReference type="Pfam" id="PF00226">
    <property type="entry name" value="DnaJ"/>
    <property type="match status" value="1"/>
</dbReference>
<feature type="compositionally biased region" description="Basic and acidic residues" evidence="2">
    <location>
        <begin position="3036"/>
        <end position="3052"/>
    </location>
</feature>
<name>A0ABP0KLR4_9DINO</name>
<feature type="region of interest" description="Disordered" evidence="2">
    <location>
        <begin position="470"/>
        <end position="490"/>
    </location>
</feature>
<feature type="compositionally biased region" description="Basic and acidic residues" evidence="2">
    <location>
        <begin position="2264"/>
        <end position="2283"/>
    </location>
</feature>
<sequence length="3413" mass="384792">MALAVAEDTGETEDKATDKDDAFDMPWKVATIMELGQRAYLREDGVPEWLWARIHEVLGLKASAFKFLRNSLKGLTEFLQREAQVDPAEVKYNTGKTLEAGRLWKDHTLESRAFFGLGFWIMQNKPLAEPVKLKALKLVQQLGGKALDQGLNSGSTMDGMVIDREGVVHYECLQLVCPHFVKGLDKLWAHCPGAIAMWKKLRGVLWHGQCISTAIEFASFSDLTFFVGYLAAHPTQHMKQQNMWLCCGKLLLPTLCNQCGYWLDGMATQLANEELSTLPMLKTKYGNVCKTMDPENRMLLLKKLQAEKVHRRRVGKTHDLQPLQSLWARHEPYLDCVLHARTLLSEFPCDPLQVSVSFDPGNYDGKQISAGVAYNARANQAAYLLNQTLGKLMMSEVDDSLIEKAKQRKLTRISGFNEMRGLDAMLVHSLGKGIKAFAVPEGLLVKPLLPNQVRLRGEDGMVYIWKAAEEEDDDKEESDRQERGGATSTVRDKMEGYKWSDAEWAEWNRRWQWGTSWQTSWTQHTSGEKKDSETGVTGVPASAMPSTGVDHSDPWQRPNVDPWSRRTSMSGAPHESGRHDGWWGTQTYHKGDYSDPPSWSGWGYRLWRRAVIRWNDHTDIAVWRRADRVLRTLEWDLQAKLDHISEATLASPAFLTEILAVLDVLAGEKADSERKRAVRAALFEGSRRADESIAQYALRRESQFEVASRYITLPDDVKGILLEEQSGLTKQAMQNLRVLTKGQHSYSEVKKALHVLDVEEESMIKPGKVSYFEDLAEYAETDLEDDDDEEIFLAIENEHVAEEEAVALLADLQQDRRRTWKENKLLKAARRKDRRHFDDKSSRPARPFNRRRMSVEELKKITFCGNCGKKGHWREDCSESVKDSSRQPKTKTNAFVFLGISEEAKSSAAFFLGALSDAKSMNGACFLELNPGQAIVDPGASQDLIGLPSFEKLQTKLARVGLQAIKLDEAPGKAAGVGGSAKTLFMALSPCILGGQPGIIKLTVVEDDVPQLLSIGLLEHGEAVIDTGTDKIHFRKFGTEARMTRLPSGHRTLDVAEWSGGDFPIPEKLTRELGLCPGAFNLSPSARRAYMSGFACFGDRSQLFQFFQIQKSQADSEALENHWYHFTRKMIIMHGGPRALERLGKTIYQGDFTPSRADASGVMKLPACQHPKEYEVKGANQHGTWTRCSLCQTKTSYVKYSKDNPPPAVRRNKSAAVETHVSAQPMPRTPMASGSAASTSALMPDLEQLLQGQTQQLTQSTAAVMSQVMSPVVEGFHQALRYQAEEMQRSQERQETQIQQLFLAQQRIMRQTDPACQPGAAFPMMSQEELHRRMAQSLAMAQGYPLPPDEEEWDRVSENMSGDQLIFLVKDAELVDDLVCGDYPEGREAHLTKKQKQLLLNSLERISTEFSHGSKNPAESTSSEKSDKKSQEPEGHQEQSQESHDRSRNLQEPESHSRVREHFAATLSEGEREDREIISRPIRSSRSNPPSSSELRALGFTDVRPCSHGDVMEKSATPQKVMELFSPPRVSIKAVAQGLTLTEPSNFDLTEGWDALNYQHRQDMWKVLREQKPDVVIMSPECRMFSQLMSINLSRIPVEKLTRDQMRALIMWNLCLQVADFQLQNRRHFFLEQPAGASSWQTHAARWLLGQKGVRFFSFDQCELGLQVSAEGLSRKTTSVATSHAGIAFLLSQYQCTHGHQHVHLENGLPRRAQVYPEDMVQTVIDGILAGPVEFSGVAADDHDLMDEEAEDQEEAEPQPRTPGTLQRDSSVLLTEEQKKKILRMHLNMGHLSKEQMLSMLKAAGAREGVLKFVKEKFECTYCMRQRKPVERRHATIPRTFSFNRIIGLDFFYLSFGGRTFAFLNAVCHGTNFQQVGMLKNYDGGVPSSKETWSLFSKIWIQPFGIPETMVCDGGSEFKQHFERAAEQQGILQIITDAASPWQNGRVERHGGWVKDRAELEINSGQTVLTDSHDLEELILATVSCKNRWYSRGGYSPCQLVFGVNPRVPTELLSDDALQELGWEEIECDAFDQDTATAAYNRSHQIRQKARQLCIEAACRDRIKSSIKQRTHKQRQWAVGQWVHVWRKFPGTGQGHLTRARWTGPGVVVLQAGHTVWVSMRARLWKCNSDQLRPATHHESIGADMARSGELQDLIAQGRSTKAGAVDVTTEGTPDDTGDGKVPSIEIDKPMVQESIADDLRTADTAKDIESEGQHLPLRQVSVPRPVIPEETEGSVADTVSEATAGSKRKSQHSDQDSASNKKKIVEETVPRLDAHRVKRPVEDQEQANLEKIALKTLRRLEREEKMRKISERKEAVASASSETPNQETTSSSSSMALQQPSTETSADGFAPQDALMAELTEQGLSFLELKIEDSCLMTKPVKTKSQEFDMKLATDEEKKGFKASDEAEWKTILDLKAVEVLNPAESRKVRRDHPHRILPSRFVRRKKPMPGLGQWKFKSRWCVLGHCDPDTGSYSTYSPMPRTESISIFFQLCTNMDMSVTFCDVTQAFCQSEPLDRPEGDLYVEACEGLGLPEGTVIRLVAPVYGLEDAPLRWHQTVINFLRSLGFERSLLEPCWYVRRDARHEVEAMILVEVDDLNVAARKDVKDELLLALNQRFRFGKMEYDEADFAGRHVRVLPGRIEMNQEKYIIEKLHPLKLPLGRKGDKSSRLKPDEFEAFRSMLYKVAWVAHQTRPEAAGVVSILSSRLKEGTIEDVSCLNKLIQHLRNTAQQSLTLHRFSNDKMILIAASDAGGVDSLPPDKSSEIDNVQGAWIIMAADRLPSANQRIKVSILSWRSSKLRRRVASTLASEALAFSQSLSEVEWIQIMIRDIIKGDVKRTDWTESLTPYVPVLKENCELAEKLEQCHVTDAKSLFDALKKESPMSRQDRRTSVELSIILEALQKARSVIRWAPHPRMVADGLTKADITRTNGALEELLRTSRLTLWDEKQELNLRKDDPAAKGRSRRASTRHRSLEASEESFVLLSRINKNLGVLFELVTSELPLHERDMLRIDADLSLFSATSRDATEGEADADGADKAFDDDKPDKAVNHEPRPRFLLTSALVVRAATTDRDQSRVSHAGETVKRPSEAEKLLALLLAGIQNGDSEDGFLDGAFKERAKITHPDVVKGKDSHFREMVDAYRVLRDPRKRAEYDIQVQRDRRSGPDFDTWPRGEGQGLSEAARAKLYNYPMGGGREWTYQRQDPKDPKYGQGPQVMQTAMPGDRIPLVIMAFFGTFYAIKHYMANDPTKLKDLDPYPSRLPAKERAKEAERSRAKAQGHSMEESLELGMSRAAAYDKAAAIADETDKKVWAYYNPFLTVWHRIPDGFEPPASMDLTAWHKKRSDPTEWSRLFAEGKLAEIIPRGGLKVRLIPAWDTHEPILLKDPITQKTVHVTEKVLKSRTKQPEVCEVRF</sequence>
<comment type="caution">
    <text evidence="6">The sequence shown here is derived from an EMBL/GenBank/DDBJ whole genome shotgun (WGS) entry which is preliminary data.</text>
</comment>
<dbReference type="Pfam" id="PF07727">
    <property type="entry name" value="RVT_2"/>
    <property type="match status" value="1"/>
</dbReference>
<evidence type="ECO:0000256" key="2">
    <source>
        <dbReference type="SAM" id="MobiDB-lite"/>
    </source>
</evidence>
<feature type="region of interest" description="Disordered" evidence="2">
    <location>
        <begin position="3025"/>
        <end position="3052"/>
    </location>
</feature>
<feature type="compositionally biased region" description="Acidic residues" evidence="2">
    <location>
        <begin position="1747"/>
        <end position="1757"/>
    </location>
</feature>
<accession>A0ABP0KLR4</accession>
<feature type="region of interest" description="Disordered" evidence="2">
    <location>
        <begin position="1747"/>
        <end position="1771"/>
    </location>
</feature>
<feature type="region of interest" description="Disordered" evidence="2">
    <location>
        <begin position="2162"/>
        <end position="2192"/>
    </location>
</feature>
<reference evidence="6 7" key="1">
    <citation type="submission" date="2024-02" db="EMBL/GenBank/DDBJ databases">
        <authorList>
            <person name="Chen Y."/>
            <person name="Shah S."/>
            <person name="Dougan E. K."/>
            <person name="Thang M."/>
            <person name="Chan C."/>
        </authorList>
    </citation>
    <scope>NUCLEOTIDE SEQUENCE [LARGE SCALE GENOMIC DNA]</scope>
</reference>
<dbReference type="InterPro" id="IPR036397">
    <property type="entry name" value="RNaseH_sf"/>
</dbReference>
<dbReference type="InterPro" id="IPR001623">
    <property type="entry name" value="DnaJ_domain"/>
</dbReference>
<feature type="compositionally biased region" description="Low complexity" evidence="2">
    <location>
        <begin position="2321"/>
        <end position="2343"/>
    </location>
</feature>
<dbReference type="PROSITE" id="PS50994">
    <property type="entry name" value="INTEGRASE"/>
    <property type="match status" value="1"/>
</dbReference>
<evidence type="ECO:0000313" key="7">
    <source>
        <dbReference type="Proteomes" id="UP001642464"/>
    </source>
</evidence>
<feature type="domain" description="Integrase catalytic" evidence="5">
    <location>
        <begin position="1834"/>
        <end position="2005"/>
    </location>
</feature>
<keyword evidence="1" id="KW-0479">Metal-binding</keyword>
<proteinExistence type="predicted"/>
<evidence type="ECO:0000256" key="1">
    <source>
        <dbReference type="PROSITE-ProRule" id="PRU00047"/>
    </source>
</evidence>
<feature type="region of interest" description="Disordered" evidence="2">
    <location>
        <begin position="520"/>
        <end position="556"/>
    </location>
</feature>
<feature type="domain" description="CCHC-type" evidence="4">
    <location>
        <begin position="864"/>
        <end position="879"/>
    </location>
</feature>
<gene>
    <name evidence="6" type="ORF">SCF082_LOCUS18082</name>
</gene>
<protein>
    <submittedName>
        <fullName evidence="6">Retrovirus-related Pol polyprotein from transposon TNT 1-94</fullName>
    </submittedName>
</protein>
<evidence type="ECO:0000259" key="3">
    <source>
        <dbReference type="PROSITE" id="PS50076"/>
    </source>
</evidence>
<dbReference type="SUPFAM" id="SSF46565">
    <property type="entry name" value="Chaperone J-domain"/>
    <property type="match status" value="1"/>
</dbReference>
<dbReference type="Proteomes" id="UP001642464">
    <property type="component" value="Unassembled WGS sequence"/>
</dbReference>
<dbReference type="SUPFAM" id="SSF53098">
    <property type="entry name" value="Ribonuclease H-like"/>
    <property type="match status" value="1"/>
</dbReference>
<dbReference type="PROSITE" id="PS50158">
    <property type="entry name" value="ZF_CCHC"/>
    <property type="match status" value="1"/>
</dbReference>
<feature type="compositionally biased region" description="Polar residues" evidence="2">
    <location>
        <begin position="1762"/>
        <end position="1771"/>
    </location>
</feature>
<dbReference type="PROSITE" id="PS50076">
    <property type="entry name" value="DNAJ_2"/>
    <property type="match status" value="1"/>
</dbReference>
<feature type="compositionally biased region" description="Basic and acidic residues" evidence="2">
    <location>
        <begin position="3262"/>
        <end position="3274"/>
    </location>
</feature>
<dbReference type="InterPro" id="IPR013103">
    <property type="entry name" value="RVT_2"/>
</dbReference>
<feature type="compositionally biased region" description="Basic and acidic residues" evidence="2">
    <location>
        <begin position="1422"/>
        <end position="1478"/>
    </location>
</feature>
<feature type="region of interest" description="Disordered" evidence="2">
    <location>
        <begin position="1408"/>
        <end position="1498"/>
    </location>
</feature>
<evidence type="ECO:0000259" key="5">
    <source>
        <dbReference type="PROSITE" id="PS50994"/>
    </source>
</evidence>
<feature type="domain" description="J" evidence="3">
    <location>
        <begin position="3095"/>
        <end position="3158"/>
    </location>
</feature>
<feature type="region of interest" description="Disordered" evidence="2">
    <location>
        <begin position="3254"/>
        <end position="3283"/>
    </location>
</feature>
<dbReference type="InterPro" id="IPR001584">
    <property type="entry name" value="Integrase_cat-core"/>
</dbReference>
<organism evidence="6 7">
    <name type="scientific">Durusdinium trenchii</name>
    <dbReference type="NCBI Taxonomy" id="1381693"/>
    <lineage>
        <taxon>Eukaryota</taxon>
        <taxon>Sar</taxon>
        <taxon>Alveolata</taxon>
        <taxon>Dinophyceae</taxon>
        <taxon>Suessiales</taxon>
        <taxon>Symbiodiniaceae</taxon>
        <taxon>Durusdinium</taxon>
    </lineage>
</organism>
<feature type="compositionally biased region" description="Low complexity" evidence="2">
    <location>
        <begin position="1479"/>
        <end position="1494"/>
    </location>
</feature>
<evidence type="ECO:0000259" key="4">
    <source>
        <dbReference type="PROSITE" id="PS50158"/>
    </source>
</evidence>
<dbReference type="EMBL" id="CAXAMM010012047">
    <property type="protein sequence ID" value="CAK9027792.1"/>
    <property type="molecule type" value="Genomic_DNA"/>
</dbReference>
<dbReference type="Gene3D" id="1.10.287.110">
    <property type="entry name" value="DnaJ domain"/>
    <property type="match status" value="1"/>
</dbReference>
<evidence type="ECO:0000313" key="6">
    <source>
        <dbReference type="EMBL" id="CAK9027792.1"/>
    </source>
</evidence>
<keyword evidence="7" id="KW-1185">Reference proteome</keyword>
<keyword evidence="1" id="KW-0863">Zinc-finger</keyword>
<dbReference type="Gene3D" id="3.30.420.10">
    <property type="entry name" value="Ribonuclease H-like superfamily/Ribonuclease H"/>
    <property type="match status" value="1"/>
</dbReference>